<reference evidence="2 3" key="1">
    <citation type="submission" date="2024-01" db="EMBL/GenBank/DDBJ databases">
        <title>A telomere-to-telomere, gap-free genome of sweet tea (Lithocarpus litseifolius).</title>
        <authorList>
            <person name="Zhou J."/>
        </authorList>
    </citation>
    <scope>NUCLEOTIDE SEQUENCE [LARGE SCALE GENOMIC DNA]</scope>
    <source>
        <strain evidence="2">Zhou-2022a</strain>
        <tissue evidence="2">Leaf</tissue>
    </source>
</reference>
<dbReference type="AlphaFoldDB" id="A0AAW2BXS9"/>
<dbReference type="EMBL" id="JAZDWU010000009">
    <property type="protein sequence ID" value="KAK9990696.1"/>
    <property type="molecule type" value="Genomic_DNA"/>
</dbReference>
<evidence type="ECO:0000313" key="2">
    <source>
        <dbReference type="EMBL" id="KAK9990696.1"/>
    </source>
</evidence>
<evidence type="ECO:0000256" key="1">
    <source>
        <dbReference type="SAM" id="MobiDB-lite"/>
    </source>
</evidence>
<evidence type="ECO:0000313" key="3">
    <source>
        <dbReference type="Proteomes" id="UP001459277"/>
    </source>
</evidence>
<dbReference type="Proteomes" id="UP001459277">
    <property type="component" value="Unassembled WGS sequence"/>
</dbReference>
<comment type="caution">
    <text evidence="2">The sequence shown here is derived from an EMBL/GenBank/DDBJ whole genome shotgun (WGS) entry which is preliminary data.</text>
</comment>
<keyword evidence="3" id="KW-1185">Reference proteome</keyword>
<organism evidence="2 3">
    <name type="scientific">Lithocarpus litseifolius</name>
    <dbReference type="NCBI Taxonomy" id="425828"/>
    <lineage>
        <taxon>Eukaryota</taxon>
        <taxon>Viridiplantae</taxon>
        <taxon>Streptophyta</taxon>
        <taxon>Embryophyta</taxon>
        <taxon>Tracheophyta</taxon>
        <taxon>Spermatophyta</taxon>
        <taxon>Magnoliopsida</taxon>
        <taxon>eudicotyledons</taxon>
        <taxon>Gunneridae</taxon>
        <taxon>Pentapetalae</taxon>
        <taxon>rosids</taxon>
        <taxon>fabids</taxon>
        <taxon>Fagales</taxon>
        <taxon>Fagaceae</taxon>
        <taxon>Lithocarpus</taxon>
    </lineage>
</organism>
<proteinExistence type="predicted"/>
<accession>A0AAW2BXS9</accession>
<protein>
    <submittedName>
        <fullName evidence="2">Uncharacterized protein</fullName>
    </submittedName>
</protein>
<name>A0AAW2BXS9_9ROSI</name>
<gene>
    <name evidence="2" type="ORF">SO802_025681</name>
</gene>
<sequence>MGPARARDVTPGGAEVGHAHYERVESETAVRYLAKEKDKERGGSSAVKLALELAPQLMKYLSATVYTDERSRSAEKQRVRPSPSWLIENQAPLRYHPLKQLFDSCVDWCLDNSHQESRPNSLRQYP</sequence>
<feature type="region of interest" description="Disordered" evidence="1">
    <location>
        <begin position="1"/>
        <end position="21"/>
    </location>
</feature>